<sequence length="187" mass="22144">QYNESYEECDDELSQQIYDNENISEEKSKRKYNHDSREQVKGKQKKLFESNSDSDELEVEKAYNKKKRLSCGNIIISMTYSNNLKSPLEYIASLKKIRTRKGINAIFSSNKDPTNLQEMFSQRIDFNKVSTPPVSLESLPKHLQNVEDCHNYLRIWNQHYDRCEKKINNQHTKALNLIYSLSQLFFF</sequence>
<proteinExistence type="predicted"/>
<accession>A0ACA9R5I5</accession>
<keyword evidence="2" id="KW-1185">Reference proteome</keyword>
<evidence type="ECO:0000313" key="1">
    <source>
        <dbReference type="EMBL" id="CAG8778049.1"/>
    </source>
</evidence>
<feature type="non-terminal residue" evidence="1">
    <location>
        <position position="1"/>
    </location>
</feature>
<organism evidence="1 2">
    <name type="scientific">Cetraspora pellucida</name>
    <dbReference type="NCBI Taxonomy" id="1433469"/>
    <lineage>
        <taxon>Eukaryota</taxon>
        <taxon>Fungi</taxon>
        <taxon>Fungi incertae sedis</taxon>
        <taxon>Mucoromycota</taxon>
        <taxon>Glomeromycotina</taxon>
        <taxon>Glomeromycetes</taxon>
        <taxon>Diversisporales</taxon>
        <taxon>Gigasporaceae</taxon>
        <taxon>Cetraspora</taxon>
    </lineage>
</organism>
<reference evidence="1" key="1">
    <citation type="submission" date="2021-06" db="EMBL/GenBank/DDBJ databases">
        <authorList>
            <person name="Kallberg Y."/>
            <person name="Tangrot J."/>
            <person name="Rosling A."/>
        </authorList>
    </citation>
    <scope>NUCLEOTIDE SEQUENCE</scope>
    <source>
        <strain evidence="1">28 12/20/2015</strain>
    </source>
</reference>
<comment type="caution">
    <text evidence="1">The sequence shown here is derived from an EMBL/GenBank/DDBJ whole genome shotgun (WGS) entry which is preliminary data.</text>
</comment>
<name>A0ACA9R5I5_9GLOM</name>
<dbReference type="EMBL" id="CAJVPW010058418">
    <property type="protein sequence ID" value="CAG8778049.1"/>
    <property type="molecule type" value="Genomic_DNA"/>
</dbReference>
<gene>
    <name evidence="1" type="ORF">SPELUC_LOCUS16194</name>
</gene>
<protein>
    <submittedName>
        <fullName evidence="1">17203_t:CDS:1</fullName>
    </submittedName>
</protein>
<evidence type="ECO:0000313" key="2">
    <source>
        <dbReference type="Proteomes" id="UP000789366"/>
    </source>
</evidence>
<feature type="non-terminal residue" evidence="1">
    <location>
        <position position="187"/>
    </location>
</feature>
<dbReference type="Proteomes" id="UP000789366">
    <property type="component" value="Unassembled WGS sequence"/>
</dbReference>